<proteinExistence type="predicted"/>
<dbReference type="Gene3D" id="2.40.70.10">
    <property type="entry name" value="Acid Proteases"/>
    <property type="match status" value="1"/>
</dbReference>
<name>M2QBX6_CERS8</name>
<dbReference type="OrthoDB" id="2801433at2759"/>
<evidence type="ECO:0000256" key="1">
    <source>
        <dbReference type="SAM" id="MobiDB-lite"/>
    </source>
</evidence>
<accession>M2QBX6</accession>
<dbReference type="EMBL" id="KB445803">
    <property type="protein sequence ID" value="EMD34478.1"/>
    <property type="molecule type" value="Genomic_DNA"/>
</dbReference>
<evidence type="ECO:0000313" key="2">
    <source>
        <dbReference type="EMBL" id="EMD34478.1"/>
    </source>
</evidence>
<dbReference type="Proteomes" id="UP000016930">
    <property type="component" value="Unassembled WGS sequence"/>
</dbReference>
<protein>
    <submittedName>
        <fullName evidence="2">Uncharacterized protein</fullName>
    </submittedName>
</protein>
<dbReference type="STRING" id="914234.M2QBX6"/>
<reference evidence="2 3" key="1">
    <citation type="journal article" date="2012" name="Proc. Natl. Acad. Sci. U.S.A.">
        <title>Comparative genomics of Ceriporiopsis subvermispora and Phanerochaete chrysosporium provide insight into selective ligninolysis.</title>
        <authorList>
            <person name="Fernandez-Fueyo E."/>
            <person name="Ruiz-Duenas F.J."/>
            <person name="Ferreira P."/>
            <person name="Floudas D."/>
            <person name="Hibbett D.S."/>
            <person name="Canessa P."/>
            <person name="Larrondo L.F."/>
            <person name="James T.Y."/>
            <person name="Seelenfreund D."/>
            <person name="Lobos S."/>
            <person name="Polanco R."/>
            <person name="Tello M."/>
            <person name="Honda Y."/>
            <person name="Watanabe T."/>
            <person name="Watanabe T."/>
            <person name="Ryu J.S."/>
            <person name="Kubicek C.P."/>
            <person name="Schmoll M."/>
            <person name="Gaskell J."/>
            <person name="Hammel K.E."/>
            <person name="St John F.J."/>
            <person name="Vanden Wymelenberg A."/>
            <person name="Sabat G."/>
            <person name="Splinter BonDurant S."/>
            <person name="Syed K."/>
            <person name="Yadav J.S."/>
            <person name="Doddapaneni H."/>
            <person name="Subramanian V."/>
            <person name="Lavin J.L."/>
            <person name="Oguiza J.A."/>
            <person name="Perez G."/>
            <person name="Pisabarro A.G."/>
            <person name="Ramirez L."/>
            <person name="Santoyo F."/>
            <person name="Master E."/>
            <person name="Coutinho P.M."/>
            <person name="Henrissat B."/>
            <person name="Lombard V."/>
            <person name="Magnuson J.K."/>
            <person name="Kuees U."/>
            <person name="Hori C."/>
            <person name="Igarashi K."/>
            <person name="Samejima M."/>
            <person name="Held B.W."/>
            <person name="Barry K.W."/>
            <person name="LaButti K.M."/>
            <person name="Lapidus A."/>
            <person name="Lindquist E.A."/>
            <person name="Lucas S.M."/>
            <person name="Riley R."/>
            <person name="Salamov A.A."/>
            <person name="Hoffmeister D."/>
            <person name="Schwenk D."/>
            <person name="Hadar Y."/>
            <person name="Yarden O."/>
            <person name="de Vries R.P."/>
            <person name="Wiebenga A."/>
            <person name="Stenlid J."/>
            <person name="Eastwood D."/>
            <person name="Grigoriev I.V."/>
            <person name="Berka R.M."/>
            <person name="Blanchette R.A."/>
            <person name="Kersten P."/>
            <person name="Martinez A.T."/>
            <person name="Vicuna R."/>
            <person name="Cullen D."/>
        </authorList>
    </citation>
    <scope>NUCLEOTIDE SEQUENCE [LARGE SCALE GENOMIC DNA]</scope>
    <source>
        <strain evidence="2 3">B</strain>
    </source>
</reference>
<feature type="compositionally biased region" description="Polar residues" evidence="1">
    <location>
        <begin position="209"/>
        <end position="231"/>
    </location>
</feature>
<sequence length="544" mass="61410">MPPPKSDVPLAKVEFPKDTQPPVLTAGDVSPEILYRWEHAAKRHFRRVALAEEIQTATITSRMEDPRMENWYNSNQLTYDALLFSVFMQLVRDTYLEKDWDIFLCDEILGSQQGQRPFWDWVTDIRNKAVYLTDTPQALDERRLREHVSASVHPELKRLMISQHNSPHLHGLGIFEQWLQALKHLDKERCENEALVKESIKQAIAKVRASQSRTSGAAAPTTTSNAAKPNTQKHVLSTTFVGNKVPKMSDEERRLLSKHNGCYKCRQVEQNHLLPNCPNGFPDPKTFTPVTEANIAEKLRAERAGKVAAVTSVEDTEEDDKENHITAAVLPSSVLEGPDTDKYVFTIPNMFWHCLVDGPLVNTPLRIRALVDDGSHIVMISQELVKQLGLRVRTRPTPLPSRRAMEAGGSGEVTYHQEYVRLRLKSLDSRFFSQTVNAFIDSGCSTDVILGLPFLKINKVVVDSDERTAIVKPTGYDLLTPCVPAPPSATSASYGLSPKQKRVNVMAATMTMVEKLRSRLVRQREIVFVNARNSMIQRRRFVVG</sequence>
<evidence type="ECO:0000313" key="3">
    <source>
        <dbReference type="Proteomes" id="UP000016930"/>
    </source>
</evidence>
<dbReference type="InterPro" id="IPR021109">
    <property type="entry name" value="Peptidase_aspartic_dom_sf"/>
</dbReference>
<keyword evidence="3" id="KW-1185">Reference proteome</keyword>
<feature type="region of interest" description="Disordered" evidence="1">
    <location>
        <begin position="208"/>
        <end position="231"/>
    </location>
</feature>
<dbReference type="AlphaFoldDB" id="M2QBX6"/>
<organism evidence="2 3">
    <name type="scientific">Ceriporiopsis subvermispora (strain B)</name>
    <name type="common">White-rot fungus</name>
    <name type="synonym">Gelatoporia subvermispora</name>
    <dbReference type="NCBI Taxonomy" id="914234"/>
    <lineage>
        <taxon>Eukaryota</taxon>
        <taxon>Fungi</taxon>
        <taxon>Dikarya</taxon>
        <taxon>Basidiomycota</taxon>
        <taxon>Agaricomycotina</taxon>
        <taxon>Agaricomycetes</taxon>
        <taxon>Polyporales</taxon>
        <taxon>Gelatoporiaceae</taxon>
        <taxon>Gelatoporia</taxon>
    </lineage>
</organism>
<dbReference type="CDD" id="cd00303">
    <property type="entry name" value="retropepsin_like"/>
    <property type="match status" value="1"/>
</dbReference>
<dbReference type="HOGENOM" id="CLU_018255_1_0_1"/>
<dbReference type="Pfam" id="PF13650">
    <property type="entry name" value="Asp_protease_2"/>
    <property type="match status" value="1"/>
</dbReference>
<gene>
    <name evidence="2" type="ORF">CERSUDRAFT_97734</name>
</gene>